<evidence type="ECO:0008006" key="5">
    <source>
        <dbReference type="Google" id="ProtNLM"/>
    </source>
</evidence>
<name>A0AAJ6B9J2_9SPHI</name>
<gene>
    <name evidence="3" type="ORF">P0Y49_03700</name>
</gene>
<feature type="signal peptide" evidence="2">
    <location>
        <begin position="1"/>
        <end position="20"/>
    </location>
</feature>
<organism evidence="3 4">
    <name type="scientific">Candidatus Pedobacter colombiensis</name>
    <dbReference type="NCBI Taxonomy" id="3121371"/>
    <lineage>
        <taxon>Bacteria</taxon>
        <taxon>Pseudomonadati</taxon>
        <taxon>Bacteroidota</taxon>
        <taxon>Sphingobacteriia</taxon>
        <taxon>Sphingobacteriales</taxon>
        <taxon>Sphingobacteriaceae</taxon>
        <taxon>Pedobacter</taxon>
    </lineage>
</organism>
<evidence type="ECO:0000256" key="1">
    <source>
        <dbReference type="SAM" id="MobiDB-lite"/>
    </source>
</evidence>
<evidence type="ECO:0000313" key="4">
    <source>
        <dbReference type="Proteomes" id="UP001214530"/>
    </source>
</evidence>
<feature type="region of interest" description="Disordered" evidence="1">
    <location>
        <begin position="67"/>
        <end position="100"/>
    </location>
</feature>
<reference evidence="3" key="1">
    <citation type="submission" date="2023-03" db="EMBL/GenBank/DDBJ databases">
        <title>Andean soil-derived lignocellulolytic bacterial consortium as a source of novel taxa and putative plastic-active enzymes.</title>
        <authorList>
            <person name="Diaz-Garcia L."/>
            <person name="Chuvochina M."/>
            <person name="Feuerriegel G."/>
            <person name="Bunk B."/>
            <person name="Sproer C."/>
            <person name="Streit W.R."/>
            <person name="Rodriguez L.M."/>
            <person name="Overmann J."/>
            <person name="Jimenez D.J."/>
        </authorList>
    </citation>
    <scope>NUCLEOTIDE SEQUENCE</scope>
    <source>
        <strain evidence="3">MAG 3858</strain>
    </source>
</reference>
<sequence length="120" mass="13440">MKKVILSICMLLAAVTFASAQGGAAKRKAEIKEGLKNEVKLTDTQIESVLAIEDEFRPKMSAIKNDQALDEAGKKEKNKVVRQEKKEKMEAALGKEKAKEVDEFYSKLKKKKPADEKTEK</sequence>
<dbReference type="EMBL" id="CP119313">
    <property type="protein sequence ID" value="WEK20253.1"/>
    <property type="molecule type" value="Genomic_DNA"/>
</dbReference>
<dbReference type="Proteomes" id="UP001214530">
    <property type="component" value="Chromosome"/>
</dbReference>
<evidence type="ECO:0000256" key="2">
    <source>
        <dbReference type="SAM" id="SignalP"/>
    </source>
</evidence>
<accession>A0AAJ6B9J2</accession>
<proteinExistence type="predicted"/>
<protein>
    <recommendedName>
        <fullName evidence="5">LTXXQ motif protein</fullName>
    </recommendedName>
</protein>
<feature type="chain" id="PRO_5042571937" description="LTXXQ motif protein" evidence="2">
    <location>
        <begin position="21"/>
        <end position="120"/>
    </location>
</feature>
<feature type="compositionally biased region" description="Basic and acidic residues" evidence="1">
    <location>
        <begin position="71"/>
        <end position="100"/>
    </location>
</feature>
<keyword evidence="2" id="KW-0732">Signal</keyword>
<evidence type="ECO:0000313" key="3">
    <source>
        <dbReference type="EMBL" id="WEK20253.1"/>
    </source>
</evidence>
<dbReference type="AlphaFoldDB" id="A0AAJ6B9J2"/>